<keyword evidence="2" id="KW-0819">tRNA processing</keyword>
<evidence type="ECO:0000313" key="9">
    <source>
        <dbReference type="Proteomes" id="UP000228495"/>
    </source>
</evidence>
<dbReference type="GO" id="GO:0000049">
    <property type="term" value="F:tRNA binding"/>
    <property type="evidence" value="ECO:0007669"/>
    <property type="project" value="InterPro"/>
</dbReference>
<dbReference type="InterPro" id="IPR020539">
    <property type="entry name" value="RNase_P_CS"/>
</dbReference>
<evidence type="ECO:0000256" key="1">
    <source>
        <dbReference type="ARBA" id="ARBA00002663"/>
    </source>
</evidence>
<dbReference type="Pfam" id="PF00825">
    <property type="entry name" value="Ribonuclease_P"/>
    <property type="match status" value="1"/>
</dbReference>
<keyword evidence="3" id="KW-0540">Nuclease</keyword>
<dbReference type="InterPro" id="IPR014721">
    <property type="entry name" value="Ribsml_uS5_D2-typ_fold_subgr"/>
</dbReference>
<dbReference type="PANTHER" id="PTHR33992:SF1">
    <property type="entry name" value="RIBONUCLEASE P PROTEIN COMPONENT"/>
    <property type="match status" value="1"/>
</dbReference>
<dbReference type="EC" id="3.1.26.5" evidence="7"/>
<dbReference type="GO" id="GO:0004526">
    <property type="term" value="F:ribonuclease P activity"/>
    <property type="evidence" value="ECO:0007669"/>
    <property type="project" value="UniProtKB-UniRule"/>
</dbReference>
<keyword evidence="4" id="KW-0255">Endonuclease</keyword>
<dbReference type="Gene3D" id="3.30.230.10">
    <property type="match status" value="1"/>
</dbReference>
<dbReference type="PROSITE" id="PS00648">
    <property type="entry name" value="RIBONUCLEASE_P"/>
    <property type="match status" value="1"/>
</dbReference>
<dbReference type="PANTHER" id="PTHR33992">
    <property type="entry name" value="RIBONUCLEASE P PROTEIN COMPONENT"/>
    <property type="match status" value="1"/>
</dbReference>
<evidence type="ECO:0000256" key="5">
    <source>
        <dbReference type="ARBA" id="ARBA00022801"/>
    </source>
</evidence>
<name>A0A2H0BGK6_UNCKA</name>
<comment type="function">
    <text evidence="1">RNaseP catalyzes the removal of the 5'-leader sequence from pre-tRNA to produce the mature 5'-terminus. It can also cleave other RNA substrates such as 4.5S RNA. The protein component plays an auxiliary but essential role in vivo by binding to the 5'-leader sequence and broadening the substrate specificity of the ribozyme.</text>
</comment>
<dbReference type="GO" id="GO:0042781">
    <property type="term" value="F:3'-tRNA processing endoribonuclease activity"/>
    <property type="evidence" value="ECO:0007669"/>
    <property type="project" value="TreeGrafter"/>
</dbReference>
<dbReference type="AlphaFoldDB" id="A0A2H0BGK6"/>
<sequence length="102" mass="11657">MTSKKDIRYILSRGKKIHTPLFVMLIVPSHSSSSKYAFIAGKKVGNAIARNRAKRVLREAVRTITPQLTNQFNYIFIARSQTKEVKVLKVIETLEGIRSRIK</sequence>
<proteinExistence type="predicted"/>
<keyword evidence="5" id="KW-0378">Hydrolase</keyword>
<evidence type="ECO:0000256" key="3">
    <source>
        <dbReference type="ARBA" id="ARBA00022722"/>
    </source>
</evidence>
<evidence type="ECO:0000256" key="6">
    <source>
        <dbReference type="ARBA" id="ARBA00022884"/>
    </source>
</evidence>
<dbReference type="Proteomes" id="UP000228495">
    <property type="component" value="Unassembled WGS sequence"/>
</dbReference>
<evidence type="ECO:0000256" key="7">
    <source>
        <dbReference type="NCBIfam" id="TIGR00188"/>
    </source>
</evidence>
<evidence type="ECO:0000256" key="2">
    <source>
        <dbReference type="ARBA" id="ARBA00022694"/>
    </source>
</evidence>
<dbReference type="EMBL" id="PCSU01000014">
    <property type="protein sequence ID" value="PIP56807.1"/>
    <property type="molecule type" value="Genomic_DNA"/>
</dbReference>
<dbReference type="NCBIfam" id="TIGR00188">
    <property type="entry name" value="rnpA"/>
    <property type="match status" value="1"/>
</dbReference>
<reference evidence="8 9" key="1">
    <citation type="submission" date="2017-09" db="EMBL/GenBank/DDBJ databases">
        <title>Depth-based differentiation of microbial function through sediment-hosted aquifers and enrichment of novel symbionts in the deep terrestrial subsurface.</title>
        <authorList>
            <person name="Probst A.J."/>
            <person name="Ladd B."/>
            <person name="Jarett J.K."/>
            <person name="Geller-Mcgrath D.E."/>
            <person name="Sieber C.M."/>
            <person name="Emerson J.B."/>
            <person name="Anantharaman K."/>
            <person name="Thomas B.C."/>
            <person name="Malmstrom R."/>
            <person name="Stieglmeier M."/>
            <person name="Klingl A."/>
            <person name="Woyke T."/>
            <person name="Ryan C.M."/>
            <person name="Banfield J.F."/>
        </authorList>
    </citation>
    <scope>NUCLEOTIDE SEQUENCE [LARGE SCALE GENOMIC DNA]</scope>
    <source>
        <strain evidence="8">CG22_combo_CG10-13_8_21_14_all_39_12</strain>
    </source>
</reference>
<comment type="caution">
    <text evidence="8">The sequence shown here is derived from an EMBL/GenBank/DDBJ whole genome shotgun (WGS) entry which is preliminary data.</text>
</comment>
<accession>A0A2H0BGK6</accession>
<protein>
    <recommendedName>
        <fullName evidence="7">Ribonuclease P protein component</fullName>
        <ecNumber evidence="7">3.1.26.5</ecNumber>
    </recommendedName>
</protein>
<gene>
    <name evidence="8" type="primary">rnpA</name>
    <name evidence="8" type="ORF">COX05_01060</name>
</gene>
<dbReference type="InterPro" id="IPR000100">
    <property type="entry name" value="RNase_P"/>
</dbReference>
<dbReference type="SUPFAM" id="SSF54211">
    <property type="entry name" value="Ribosomal protein S5 domain 2-like"/>
    <property type="match status" value="1"/>
</dbReference>
<evidence type="ECO:0000313" key="8">
    <source>
        <dbReference type="EMBL" id="PIP56807.1"/>
    </source>
</evidence>
<keyword evidence="6" id="KW-0694">RNA-binding</keyword>
<dbReference type="InterPro" id="IPR020568">
    <property type="entry name" value="Ribosomal_Su5_D2-typ_SF"/>
</dbReference>
<dbReference type="GO" id="GO:0030677">
    <property type="term" value="C:ribonuclease P complex"/>
    <property type="evidence" value="ECO:0007669"/>
    <property type="project" value="TreeGrafter"/>
</dbReference>
<organism evidence="8 9">
    <name type="scientific">candidate division WWE3 bacterium CG22_combo_CG10-13_8_21_14_all_39_12</name>
    <dbReference type="NCBI Taxonomy" id="1975094"/>
    <lineage>
        <taxon>Bacteria</taxon>
        <taxon>Katanobacteria</taxon>
    </lineage>
</organism>
<evidence type="ECO:0000256" key="4">
    <source>
        <dbReference type="ARBA" id="ARBA00022759"/>
    </source>
</evidence>